<dbReference type="NCBIfam" id="TIGR00360">
    <property type="entry name" value="ComEC_N-term"/>
    <property type="match status" value="1"/>
</dbReference>
<dbReference type="STRING" id="1280949.HAD_13269"/>
<keyword evidence="4 6" id="KW-1133">Transmembrane helix</keyword>
<dbReference type="RefSeq" id="WP_051596301.1">
    <property type="nucleotide sequence ID" value="NZ_ARYH01000002.1"/>
</dbReference>
<evidence type="ECO:0000313" key="9">
    <source>
        <dbReference type="EMBL" id="KCZ83574.1"/>
    </source>
</evidence>
<keyword evidence="10" id="KW-1185">Reference proteome</keyword>
<proteinExistence type="predicted"/>
<evidence type="ECO:0000256" key="4">
    <source>
        <dbReference type="ARBA" id="ARBA00022989"/>
    </source>
</evidence>
<feature type="domain" description="ComEC/Rec2-related protein" evidence="7">
    <location>
        <begin position="264"/>
        <end position="542"/>
    </location>
</feature>
<dbReference type="eggNOG" id="COG0658">
    <property type="taxonomic scope" value="Bacteria"/>
</dbReference>
<reference evidence="9 10" key="1">
    <citation type="journal article" date="2014" name="Antonie Van Leeuwenhoek">
        <title>Hyphomonas beringensis sp. nov. and Hyphomonas chukchiensis sp. nov., isolated from surface seawater of the Bering Sea and Chukchi Sea.</title>
        <authorList>
            <person name="Li C."/>
            <person name="Lai Q."/>
            <person name="Li G."/>
            <person name="Dong C."/>
            <person name="Wang J."/>
            <person name="Liao Y."/>
            <person name="Shao Z."/>
        </authorList>
    </citation>
    <scope>NUCLEOTIDE SEQUENCE [LARGE SCALE GENOMIC DNA]</scope>
    <source>
        <strain evidence="9 10">MHS-3</strain>
    </source>
</reference>
<feature type="transmembrane region" description="Helical" evidence="6">
    <location>
        <begin position="93"/>
        <end position="120"/>
    </location>
</feature>
<comment type="subcellular location">
    <subcellularLocation>
        <location evidence="1">Cell membrane</location>
        <topology evidence="1">Multi-pass membrane protein</topology>
    </subcellularLocation>
</comment>
<evidence type="ECO:0000259" key="7">
    <source>
        <dbReference type="Pfam" id="PF03772"/>
    </source>
</evidence>
<evidence type="ECO:0000256" key="2">
    <source>
        <dbReference type="ARBA" id="ARBA00022475"/>
    </source>
</evidence>
<feature type="transmembrane region" description="Helical" evidence="6">
    <location>
        <begin position="491"/>
        <end position="510"/>
    </location>
</feature>
<dbReference type="InterPro" id="IPR025405">
    <property type="entry name" value="DUF4131"/>
</dbReference>
<feature type="transmembrane region" description="Helical" evidence="6">
    <location>
        <begin position="429"/>
        <end position="451"/>
    </location>
</feature>
<feature type="transmembrane region" description="Helical" evidence="6">
    <location>
        <begin position="358"/>
        <end position="383"/>
    </location>
</feature>
<dbReference type="GO" id="GO:0005886">
    <property type="term" value="C:plasma membrane"/>
    <property type="evidence" value="ECO:0007669"/>
    <property type="project" value="UniProtKB-SubCell"/>
</dbReference>
<dbReference type="EMBL" id="ARYH01000002">
    <property type="protein sequence ID" value="KCZ83574.1"/>
    <property type="molecule type" value="Genomic_DNA"/>
</dbReference>
<sequence>MQKLRRPGWQKHKVGPEGKRLGPAIAALWDSLWSITEIDSRPLLLGFSLCAGVIVYFSQSAEPLVWPCVAATIAAGAVYLAARAIWWMSPVSLPLLIVLGLTGGFTAAAIRTANVAAPVVKEQTRPMMLEGWITEVEPGTKGARLRINVHAMSGVSPDDTPKYVRVTHRLNLQVAPGRFVRCYVQLRPPPSPSLPGDYDFRRQAWFEQLGGVGYVMGRCRGGTLGAPRGWSKQLGLDVSAFRRRLAEHVNIAAGERAGGFAAALISGDRSFMNTADQDALRASGLSHLLAISGLHMAMVGGLVFLIVWRTLALIEPLALRIAVQKPAAVAALVASLTYLVISGASVSTQRAFIMSAVVFGAVLADRAALSLRSYAIAMILVVLLQPESVVTPGFQMSFAASGALIATYDAWSRRRAEQERVLGSVSFTWASLFVTSLIAGTATAPFAIYHFDRLAGFGLMANLLAMPIISFVSAPLAALSLILTPFGFGDLGLRLFGYSLEAVLAVAHWTASLPNAAVTLPISMPVTTLLLSALAIGCAMAAKGRARLLLASMLIVPAGGLWLQADIVIAHWSPSGDIFLRNEHDELVRYQLVDGDGLPPLRYANTETGKLCGASACKVSVARGKLPAGTATLYQGASPDAASVELRLDESVLDFSWPDVRQAGGITVKSGRHGLDVVTAPKCGNRPWRTCDQS</sequence>
<evidence type="ECO:0000259" key="8">
    <source>
        <dbReference type="Pfam" id="PF13567"/>
    </source>
</evidence>
<dbReference type="PANTHER" id="PTHR30619">
    <property type="entry name" value="DNA INTERNALIZATION/COMPETENCE PROTEIN COMEC/REC2"/>
    <property type="match status" value="1"/>
</dbReference>
<feature type="transmembrane region" description="Helical" evidence="6">
    <location>
        <begin position="463"/>
        <end position="484"/>
    </location>
</feature>
<evidence type="ECO:0000256" key="5">
    <source>
        <dbReference type="ARBA" id="ARBA00023136"/>
    </source>
</evidence>
<feature type="transmembrane region" description="Helical" evidence="6">
    <location>
        <begin position="549"/>
        <end position="572"/>
    </location>
</feature>
<feature type="domain" description="DUF4131" evidence="8">
    <location>
        <begin position="65"/>
        <end position="217"/>
    </location>
</feature>
<accession>A0A069E1V0</accession>
<evidence type="ECO:0000256" key="6">
    <source>
        <dbReference type="SAM" id="Phobius"/>
    </source>
</evidence>
<name>A0A069E1V0_9PROT</name>
<keyword evidence="3 6" id="KW-0812">Transmembrane</keyword>
<dbReference type="Pfam" id="PF03772">
    <property type="entry name" value="Competence"/>
    <property type="match status" value="1"/>
</dbReference>
<dbReference type="AlphaFoldDB" id="A0A069E1V0"/>
<gene>
    <name evidence="9" type="ORF">HAD_13269</name>
</gene>
<dbReference type="Pfam" id="PF13567">
    <property type="entry name" value="DUF4131"/>
    <property type="match status" value="1"/>
</dbReference>
<evidence type="ECO:0000313" key="10">
    <source>
        <dbReference type="Proteomes" id="UP000027446"/>
    </source>
</evidence>
<comment type="caution">
    <text evidence="9">The sequence shown here is derived from an EMBL/GenBank/DDBJ whole genome shotgun (WGS) entry which is preliminary data.</text>
</comment>
<dbReference type="InterPro" id="IPR052159">
    <property type="entry name" value="Competence_DNA_uptake"/>
</dbReference>
<evidence type="ECO:0000256" key="1">
    <source>
        <dbReference type="ARBA" id="ARBA00004651"/>
    </source>
</evidence>
<dbReference type="OrthoDB" id="9790149at2"/>
<feature type="transmembrane region" description="Helical" evidence="6">
    <location>
        <begin position="328"/>
        <end position="346"/>
    </location>
</feature>
<keyword evidence="5 6" id="KW-0472">Membrane</keyword>
<feature type="transmembrane region" description="Helical" evidence="6">
    <location>
        <begin position="389"/>
        <end position="408"/>
    </location>
</feature>
<dbReference type="Proteomes" id="UP000027446">
    <property type="component" value="Unassembled WGS sequence"/>
</dbReference>
<dbReference type="PANTHER" id="PTHR30619:SF1">
    <property type="entry name" value="RECOMBINATION PROTEIN 2"/>
    <property type="match status" value="1"/>
</dbReference>
<dbReference type="PATRIC" id="fig|1280949.3.peg.2699"/>
<organism evidence="9 10">
    <name type="scientific">Hyphomonas adhaerens MHS-3</name>
    <dbReference type="NCBI Taxonomy" id="1280949"/>
    <lineage>
        <taxon>Bacteria</taxon>
        <taxon>Pseudomonadati</taxon>
        <taxon>Pseudomonadota</taxon>
        <taxon>Alphaproteobacteria</taxon>
        <taxon>Hyphomonadales</taxon>
        <taxon>Hyphomonadaceae</taxon>
        <taxon>Hyphomonas</taxon>
    </lineage>
</organism>
<evidence type="ECO:0000256" key="3">
    <source>
        <dbReference type="ARBA" id="ARBA00022692"/>
    </source>
</evidence>
<feature type="transmembrane region" description="Helical" evidence="6">
    <location>
        <begin position="288"/>
        <end position="308"/>
    </location>
</feature>
<keyword evidence="2" id="KW-1003">Cell membrane</keyword>
<protein>
    <submittedName>
        <fullName evidence="9">ComEC/Rec2-like protein</fullName>
    </submittedName>
</protein>
<dbReference type="InterPro" id="IPR004477">
    <property type="entry name" value="ComEC_N"/>
</dbReference>
<feature type="transmembrane region" description="Helical" evidence="6">
    <location>
        <begin position="522"/>
        <end position="542"/>
    </location>
</feature>
<feature type="transmembrane region" description="Helical" evidence="6">
    <location>
        <begin position="64"/>
        <end position="87"/>
    </location>
</feature>